<dbReference type="EMBL" id="CAFBNB010000141">
    <property type="protein sequence ID" value="CAB4933400.1"/>
    <property type="molecule type" value="Genomic_DNA"/>
</dbReference>
<organism evidence="1">
    <name type="scientific">freshwater metagenome</name>
    <dbReference type="NCBI Taxonomy" id="449393"/>
    <lineage>
        <taxon>unclassified sequences</taxon>
        <taxon>metagenomes</taxon>
        <taxon>ecological metagenomes</taxon>
    </lineage>
</organism>
<protein>
    <submittedName>
        <fullName evidence="1">Unannotated protein</fullName>
    </submittedName>
</protein>
<gene>
    <name evidence="1" type="ORF">UFOPK3720_00831</name>
</gene>
<proteinExistence type="predicted"/>
<dbReference type="AlphaFoldDB" id="A0A6J7IRG6"/>
<evidence type="ECO:0000313" key="1">
    <source>
        <dbReference type="EMBL" id="CAB4933400.1"/>
    </source>
</evidence>
<sequence length="58" mass="6663">MPEREDEKWHSEAEIALTRCGCPIRVSVVRWEPEVTDPEETLKSPLLDLVFVKVEVVA</sequence>
<reference evidence="1" key="1">
    <citation type="submission" date="2020-05" db="EMBL/GenBank/DDBJ databases">
        <authorList>
            <person name="Chiriac C."/>
            <person name="Salcher M."/>
            <person name="Ghai R."/>
            <person name="Kavagutti S V."/>
        </authorList>
    </citation>
    <scope>NUCLEOTIDE SEQUENCE</scope>
</reference>
<name>A0A6J7IRG6_9ZZZZ</name>
<accession>A0A6J7IRG6</accession>